<gene>
    <name evidence="1" type="ORF">LCGC14_0163370</name>
</gene>
<proteinExistence type="predicted"/>
<dbReference type="AlphaFoldDB" id="A0A0F9XWD0"/>
<evidence type="ECO:0000313" key="1">
    <source>
        <dbReference type="EMBL" id="KKN96693.1"/>
    </source>
</evidence>
<reference evidence="1" key="1">
    <citation type="journal article" date="2015" name="Nature">
        <title>Complex archaea that bridge the gap between prokaryotes and eukaryotes.</title>
        <authorList>
            <person name="Spang A."/>
            <person name="Saw J.H."/>
            <person name="Jorgensen S.L."/>
            <person name="Zaremba-Niedzwiedzka K."/>
            <person name="Martijn J."/>
            <person name="Lind A.E."/>
            <person name="van Eijk R."/>
            <person name="Schleper C."/>
            <person name="Guy L."/>
            <person name="Ettema T.J."/>
        </authorList>
    </citation>
    <scope>NUCLEOTIDE SEQUENCE</scope>
</reference>
<accession>A0A0F9XWD0</accession>
<protein>
    <submittedName>
        <fullName evidence="1">Uncharacterized protein</fullName>
    </submittedName>
</protein>
<sequence length="172" mass="19394">MLGQSDDIIMGRDSITVTKVPLNSGSTRRLAALSLTRAVLDILAEHKFTTDKQQQIDILTSLMAMPLLVGMLRENVILDVIKRTCLWREDNDCYFSHNQLAVAEFELRTLQRVEVLKCWEAHGWVAIKNGPTNSAEDSGYRITYIKGGSKFKEYWPKLGEMLIAAIIPPEGE</sequence>
<comment type="caution">
    <text evidence="1">The sequence shown here is derived from an EMBL/GenBank/DDBJ whole genome shotgun (WGS) entry which is preliminary data.</text>
</comment>
<organism evidence="1">
    <name type="scientific">marine sediment metagenome</name>
    <dbReference type="NCBI Taxonomy" id="412755"/>
    <lineage>
        <taxon>unclassified sequences</taxon>
        <taxon>metagenomes</taxon>
        <taxon>ecological metagenomes</taxon>
    </lineage>
</organism>
<name>A0A0F9XWD0_9ZZZZ</name>
<dbReference type="EMBL" id="LAZR01000062">
    <property type="protein sequence ID" value="KKN96693.1"/>
    <property type="molecule type" value="Genomic_DNA"/>
</dbReference>